<keyword evidence="3" id="KW-1185">Reference proteome</keyword>
<keyword evidence="1" id="KW-0812">Transmembrane</keyword>
<evidence type="ECO:0000256" key="1">
    <source>
        <dbReference type="SAM" id="Phobius"/>
    </source>
</evidence>
<proteinExistence type="predicted"/>
<gene>
    <name evidence="2" type="ORF">ACFPU1_12610</name>
</gene>
<evidence type="ECO:0000313" key="3">
    <source>
        <dbReference type="Proteomes" id="UP001596142"/>
    </source>
</evidence>
<feature type="transmembrane region" description="Helical" evidence="1">
    <location>
        <begin position="7"/>
        <end position="30"/>
    </location>
</feature>
<accession>A0ABW0YQ91</accession>
<name>A0ABW0YQ91_9BACI</name>
<feature type="transmembrane region" description="Helical" evidence="1">
    <location>
        <begin position="54"/>
        <end position="74"/>
    </location>
</feature>
<dbReference type="Proteomes" id="UP001596142">
    <property type="component" value="Unassembled WGS sequence"/>
</dbReference>
<dbReference type="EMBL" id="JBHSOZ010000005">
    <property type="protein sequence ID" value="MFC5713627.1"/>
    <property type="molecule type" value="Genomic_DNA"/>
</dbReference>
<comment type="caution">
    <text evidence="2">The sequence shown here is derived from an EMBL/GenBank/DDBJ whole genome shotgun (WGS) entry which is preliminary data.</text>
</comment>
<sequence>MKNYFIFLTAFLFIFIAVEILTGMILTAMYSPDPAMIEAGYASSEVSFGERRDYPVLAAIISASIAFFISQGFSKRKRKMKDRKSMPECNKA</sequence>
<reference evidence="3" key="1">
    <citation type="journal article" date="2019" name="Int. J. Syst. Evol. Microbiol.">
        <title>The Global Catalogue of Microorganisms (GCM) 10K type strain sequencing project: providing services to taxonomists for standard genome sequencing and annotation.</title>
        <authorList>
            <consortium name="The Broad Institute Genomics Platform"/>
            <consortium name="The Broad Institute Genome Sequencing Center for Infectious Disease"/>
            <person name="Wu L."/>
            <person name="Ma J."/>
        </authorList>
    </citation>
    <scope>NUCLEOTIDE SEQUENCE [LARGE SCALE GENOMIC DNA]</scope>
    <source>
        <strain evidence="3">CECT 7184</strain>
    </source>
</reference>
<dbReference type="RefSeq" id="WP_385941635.1">
    <property type="nucleotide sequence ID" value="NZ_JBHSOZ010000005.1"/>
</dbReference>
<keyword evidence="1" id="KW-0472">Membrane</keyword>
<protein>
    <submittedName>
        <fullName evidence="2">Uncharacterized protein</fullName>
    </submittedName>
</protein>
<evidence type="ECO:0000313" key="2">
    <source>
        <dbReference type="EMBL" id="MFC5713627.1"/>
    </source>
</evidence>
<keyword evidence="1" id="KW-1133">Transmembrane helix</keyword>
<organism evidence="2 3">
    <name type="scientific">Thalassorhabdus alkalitolerans</name>
    <dbReference type="NCBI Taxonomy" id="2282697"/>
    <lineage>
        <taxon>Bacteria</taxon>
        <taxon>Bacillati</taxon>
        <taxon>Bacillota</taxon>
        <taxon>Bacilli</taxon>
        <taxon>Bacillales</taxon>
        <taxon>Bacillaceae</taxon>
        <taxon>Thalassorhabdus</taxon>
    </lineage>
</organism>